<feature type="domain" description="HTH cro/C1-type" evidence="1">
    <location>
        <begin position="17"/>
        <end position="71"/>
    </location>
</feature>
<comment type="caution">
    <text evidence="2">The sequence shown here is derived from an EMBL/GenBank/DDBJ whole genome shotgun (WGS) entry which is preliminary data.</text>
</comment>
<dbReference type="CDD" id="cd00093">
    <property type="entry name" value="HTH_XRE"/>
    <property type="match status" value="1"/>
</dbReference>
<dbReference type="AlphaFoldDB" id="A0A8I0FDR6"/>
<dbReference type="GO" id="GO:0003677">
    <property type="term" value="F:DNA binding"/>
    <property type="evidence" value="ECO:0007669"/>
    <property type="project" value="InterPro"/>
</dbReference>
<dbReference type="EMBL" id="JACSVK010000819">
    <property type="protein sequence ID" value="MBD0222847.1"/>
    <property type="molecule type" value="Genomic_DNA"/>
</dbReference>
<organism evidence="2 3">
    <name type="scientific">Acinetobacter baumannii</name>
    <dbReference type="NCBI Taxonomy" id="470"/>
    <lineage>
        <taxon>Bacteria</taxon>
        <taxon>Pseudomonadati</taxon>
        <taxon>Pseudomonadota</taxon>
        <taxon>Gammaproteobacteria</taxon>
        <taxon>Moraxellales</taxon>
        <taxon>Moraxellaceae</taxon>
        <taxon>Acinetobacter</taxon>
        <taxon>Acinetobacter calcoaceticus/baumannii complex</taxon>
    </lineage>
</organism>
<feature type="non-terminal residue" evidence="2">
    <location>
        <position position="72"/>
    </location>
</feature>
<dbReference type="InterPro" id="IPR001387">
    <property type="entry name" value="Cro/C1-type_HTH"/>
</dbReference>
<reference evidence="2" key="1">
    <citation type="submission" date="2020-08" db="EMBL/GenBank/DDBJ databases">
        <title>Diversity of carbapenem-resistant Acinetobacter baumannii and bacteriophage-mediated spread of the Oxa23 carbapenemase.</title>
        <authorList>
            <person name="Abouelfetouh A."/>
            <person name="Mattock J."/>
            <person name="Turner D."/>
            <person name="Li E."/>
            <person name="Evans B.A."/>
        </authorList>
    </citation>
    <scope>NUCLEOTIDE SEQUENCE</scope>
    <source>
        <strain evidence="2">A86</strain>
    </source>
</reference>
<dbReference type="RefSeq" id="WP_188147882.1">
    <property type="nucleotide sequence ID" value="NZ_JACSVK010000819.1"/>
</dbReference>
<name>A0A8I0FDR6_ACIBA</name>
<dbReference type="SMART" id="SM00530">
    <property type="entry name" value="HTH_XRE"/>
    <property type="match status" value="1"/>
</dbReference>
<dbReference type="InterPro" id="IPR010982">
    <property type="entry name" value="Lambda_DNA-bd_dom_sf"/>
</dbReference>
<sequence>MNRNQVHNILSPRGDLISLRRRMLGMNQTELSASSHISQAHISKIEQGIKEPNEEQLSKLANALKCPVSFFY</sequence>
<protein>
    <submittedName>
        <fullName evidence="2">Helix-turn-helix transcriptional regulator</fullName>
    </submittedName>
</protein>
<evidence type="ECO:0000313" key="3">
    <source>
        <dbReference type="Proteomes" id="UP000634608"/>
    </source>
</evidence>
<dbReference type="PROSITE" id="PS50943">
    <property type="entry name" value="HTH_CROC1"/>
    <property type="match status" value="1"/>
</dbReference>
<evidence type="ECO:0000259" key="1">
    <source>
        <dbReference type="PROSITE" id="PS50943"/>
    </source>
</evidence>
<dbReference type="SUPFAM" id="SSF47413">
    <property type="entry name" value="lambda repressor-like DNA-binding domains"/>
    <property type="match status" value="1"/>
</dbReference>
<gene>
    <name evidence="2" type="ORF">IAG11_23790</name>
</gene>
<dbReference type="Proteomes" id="UP000634608">
    <property type="component" value="Unassembled WGS sequence"/>
</dbReference>
<dbReference type="Pfam" id="PF01381">
    <property type="entry name" value="HTH_3"/>
    <property type="match status" value="1"/>
</dbReference>
<accession>A0A8I0FDR6</accession>
<dbReference type="Gene3D" id="1.10.260.40">
    <property type="entry name" value="lambda repressor-like DNA-binding domains"/>
    <property type="match status" value="1"/>
</dbReference>
<proteinExistence type="predicted"/>
<evidence type="ECO:0000313" key="2">
    <source>
        <dbReference type="EMBL" id="MBD0222847.1"/>
    </source>
</evidence>